<keyword evidence="2" id="KW-0646">Protease inhibitor</keyword>
<evidence type="ECO:0000256" key="4">
    <source>
        <dbReference type="SAM" id="SignalP"/>
    </source>
</evidence>
<keyword evidence="8" id="KW-1185">Reference proteome</keyword>
<reference evidence="9" key="2">
    <citation type="submission" date="2025-04" db="UniProtKB">
        <authorList>
            <consortium name="RefSeq"/>
        </authorList>
    </citation>
    <scope>IDENTIFICATION</scope>
    <source>
        <tissue evidence="9">Leaf</tissue>
    </source>
</reference>
<feature type="chain" id="PRO_5044554611" evidence="4">
    <location>
        <begin position="25"/>
        <end position="131"/>
    </location>
</feature>
<feature type="domain" description="Cystatin" evidence="5">
    <location>
        <begin position="35"/>
        <end position="131"/>
    </location>
</feature>
<dbReference type="EMBL" id="LSRQ01000621">
    <property type="protein sequence ID" value="OAY81691.1"/>
    <property type="molecule type" value="Genomic_DNA"/>
</dbReference>
<dbReference type="SUPFAM" id="SSF54403">
    <property type="entry name" value="Cystatin/monellin"/>
    <property type="match status" value="1"/>
</dbReference>
<dbReference type="SMART" id="SM00043">
    <property type="entry name" value="CY"/>
    <property type="match status" value="1"/>
</dbReference>
<dbReference type="PANTHER" id="PTHR47364:SF2">
    <property type="entry name" value="CYSTEINE PROTEINASE INHIBITOR 5"/>
    <property type="match status" value="1"/>
</dbReference>
<dbReference type="OrthoDB" id="752087at2759"/>
<dbReference type="Pfam" id="PF16845">
    <property type="entry name" value="SQAPI"/>
    <property type="match status" value="1"/>
</dbReference>
<proteinExistence type="inferred from homology"/>
<keyword evidence="4" id="KW-0732">Signal</keyword>
<dbReference type="InterPro" id="IPR000010">
    <property type="entry name" value="Cystatin_dom"/>
</dbReference>
<sequence length="131" mass="14216">MRSFSAFLLVSSLFLVVTITAGAAVSVHHDAEKPLNSGGWQPIKNVSDPHVQEIGKFAVAEYDNKSKAQLVFQEVVKGETQVVAGINYRLTLKASGQVKIRGNGAVVVGEYEATVWEKPDGTRQLTSFKQV</sequence>
<evidence type="ECO:0000313" key="9">
    <source>
        <dbReference type="RefSeq" id="XP_020105114.1"/>
    </source>
</evidence>
<dbReference type="Gene3D" id="3.10.450.10">
    <property type="match status" value="1"/>
</dbReference>
<protein>
    <submittedName>
        <fullName evidence="9">Cysteine proteinase inhibitor 1-like</fullName>
    </submittedName>
    <submittedName>
        <fullName evidence="6">Cysteine proteinase inhibitor 5</fullName>
    </submittedName>
</protein>
<evidence type="ECO:0000259" key="5">
    <source>
        <dbReference type="SMART" id="SM00043"/>
    </source>
</evidence>
<evidence type="ECO:0000313" key="7">
    <source>
        <dbReference type="Proteomes" id="UP000092600"/>
    </source>
</evidence>
<dbReference type="AlphaFoldDB" id="A0A199VXL8"/>
<accession>A0A199VXL8</accession>
<dbReference type="PANTHER" id="PTHR47364">
    <property type="entry name" value="CYSTEINE PROTEINASE INHIBITOR 5"/>
    <property type="match status" value="1"/>
</dbReference>
<dbReference type="GO" id="GO:0004869">
    <property type="term" value="F:cysteine-type endopeptidase inhibitor activity"/>
    <property type="evidence" value="ECO:0007669"/>
    <property type="project" value="UniProtKB-KW"/>
</dbReference>
<evidence type="ECO:0000313" key="6">
    <source>
        <dbReference type="EMBL" id="OAY81691.1"/>
    </source>
</evidence>
<organism evidence="6 7">
    <name type="scientific">Ananas comosus</name>
    <name type="common">Pineapple</name>
    <name type="synonym">Ananas ananas</name>
    <dbReference type="NCBI Taxonomy" id="4615"/>
    <lineage>
        <taxon>Eukaryota</taxon>
        <taxon>Viridiplantae</taxon>
        <taxon>Streptophyta</taxon>
        <taxon>Embryophyta</taxon>
        <taxon>Tracheophyta</taxon>
        <taxon>Spermatophyta</taxon>
        <taxon>Magnoliopsida</taxon>
        <taxon>Liliopsida</taxon>
        <taxon>Poales</taxon>
        <taxon>Bromeliaceae</taxon>
        <taxon>Bromelioideae</taxon>
        <taxon>Ananas</taxon>
    </lineage>
</organism>
<reference evidence="6 7" key="1">
    <citation type="journal article" date="2016" name="DNA Res.">
        <title>The draft genome of MD-2 pineapple using hybrid error correction of long reads.</title>
        <authorList>
            <person name="Redwan R.M."/>
            <person name="Saidin A."/>
            <person name="Kumar S.V."/>
        </authorList>
    </citation>
    <scope>NUCLEOTIDE SEQUENCE [LARGE SCALE GENOMIC DNA]</scope>
    <source>
        <strain evidence="7">cv. MD2</strain>
        <tissue evidence="6">Leaf</tissue>
    </source>
</reference>
<feature type="signal peptide" evidence="4">
    <location>
        <begin position="1"/>
        <end position="24"/>
    </location>
</feature>
<evidence type="ECO:0000313" key="8">
    <source>
        <dbReference type="Proteomes" id="UP000515123"/>
    </source>
</evidence>
<evidence type="ECO:0000256" key="2">
    <source>
        <dbReference type="ARBA" id="ARBA00022690"/>
    </source>
</evidence>
<evidence type="ECO:0000256" key="3">
    <source>
        <dbReference type="ARBA" id="ARBA00022704"/>
    </source>
</evidence>
<dbReference type="InterPro" id="IPR046350">
    <property type="entry name" value="Cystatin_sf"/>
</dbReference>
<dbReference type="Proteomes" id="UP000515123">
    <property type="component" value="Linkage group 15"/>
</dbReference>
<gene>
    <name evidence="9" type="primary">LOC109721752</name>
    <name evidence="6" type="ORF">ACMD2_13039</name>
</gene>
<comment type="similarity">
    <text evidence="1">Belongs to the cystatin family. Phytocystatin subfamily.</text>
</comment>
<dbReference type="RefSeq" id="XP_020105114.1">
    <property type="nucleotide sequence ID" value="XM_020249525.1"/>
</dbReference>
<dbReference type="Gramene" id="Aco020743.1.mrna1">
    <property type="protein sequence ID" value="Aco020743.1.mrna1.cds1"/>
    <property type="gene ID" value="Aco020743.1.path1"/>
</dbReference>
<dbReference type="Proteomes" id="UP000092600">
    <property type="component" value="Unassembled WGS sequence"/>
</dbReference>
<keyword evidence="3" id="KW-0789">Thiol protease inhibitor</keyword>
<name>A0A199VXL8_ANACO</name>
<dbReference type="GeneID" id="109721752"/>
<dbReference type="CDD" id="cd00042">
    <property type="entry name" value="CY"/>
    <property type="match status" value="1"/>
</dbReference>
<evidence type="ECO:0000256" key="1">
    <source>
        <dbReference type="ARBA" id="ARBA00007233"/>
    </source>
</evidence>
<dbReference type="PROSITE" id="PS00287">
    <property type="entry name" value="CYSTATIN"/>
    <property type="match status" value="1"/>
</dbReference>
<dbReference type="InterPro" id="IPR018073">
    <property type="entry name" value="Prot_inh_cystat_CS"/>
</dbReference>